<keyword evidence="1" id="KW-0472">Membrane</keyword>
<feature type="transmembrane region" description="Helical" evidence="1">
    <location>
        <begin position="244"/>
        <end position="260"/>
    </location>
</feature>
<proteinExistence type="predicted"/>
<name>A0A6J4L6R6_9BACT</name>
<keyword evidence="1" id="KW-0812">Transmembrane</keyword>
<evidence type="ECO:0008006" key="3">
    <source>
        <dbReference type="Google" id="ProtNLM"/>
    </source>
</evidence>
<evidence type="ECO:0000256" key="1">
    <source>
        <dbReference type="SAM" id="Phobius"/>
    </source>
</evidence>
<keyword evidence="1" id="KW-1133">Transmembrane helix</keyword>
<dbReference type="GO" id="GO:0016020">
    <property type="term" value="C:membrane"/>
    <property type="evidence" value="ECO:0007669"/>
    <property type="project" value="InterPro"/>
</dbReference>
<evidence type="ECO:0000313" key="2">
    <source>
        <dbReference type="EMBL" id="CAA9324073.1"/>
    </source>
</evidence>
<feature type="transmembrane region" description="Helical" evidence="1">
    <location>
        <begin position="220"/>
        <end position="237"/>
    </location>
</feature>
<sequence length="263" mass="27114">MDALITPPAVPVPAPSLPVSTWGAMLLRLLAVQGSWNYENLSGNGIGFCIEPALRLLPGGRGGEAYHAALARQARYFNAHPYLAAVAVGALARAELDGEPAARIERFRTALCGPLGSVGDQLVWAGWLPFCSVLTLGAYGLGAGPGTAVLMFLALYNAGHLGLRAWGLQTGWRRGLRVATALATPVLRRGPAHIARAVALVGGAAVALALHRLAGGGEPLAAIVVAVVAGVTLLARAHDRLHGWQLALASLIALALISVARHG</sequence>
<dbReference type="AlphaFoldDB" id="A0A6J4L6R6"/>
<accession>A0A6J4L6R6</accession>
<reference evidence="2" key="1">
    <citation type="submission" date="2020-02" db="EMBL/GenBank/DDBJ databases">
        <authorList>
            <person name="Meier V. D."/>
        </authorList>
    </citation>
    <scope>NUCLEOTIDE SEQUENCE</scope>
    <source>
        <strain evidence="2">AVDCRST_MAG40</strain>
    </source>
</reference>
<dbReference type="InterPro" id="IPR004704">
    <property type="entry name" value="PTS_IID_man"/>
</dbReference>
<protein>
    <recommendedName>
        <fullName evidence="3">PTS system, mannose-specific IID component</fullName>
    </recommendedName>
</protein>
<organism evidence="2">
    <name type="scientific">uncultured Gemmatimonadaceae bacterium</name>
    <dbReference type="NCBI Taxonomy" id="246130"/>
    <lineage>
        <taxon>Bacteria</taxon>
        <taxon>Pseudomonadati</taxon>
        <taxon>Gemmatimonadota</taxon>
        <taxon>Gemmatimonadia</taxon>
        <taxon>Gemmatimonadales</taxon>
        <taxon>Gemmatimonadaceae</taxon>
        <taxon>environmental samples</taxon>
    </lineage>
</organism>
<gene>
    <name evidence="2" type="ORF">AVDCRST_MAG40-1605</name>
</gene>
<dbReference type="PROSITE" id="PS51108">
    <property type="entry name" value="PTS_EIID"/>
    <property type="match status" value="1"/>
</dbReference>
<dbReference type="EMBL" id="CADCTX010000504">
    <property type="protein sequence ID" value="CAA9324073.1"/>
    <property type="molecule type" value="Genomic_DNA"/>
</dbReference>
<dbReference type="Pfam" id="PF03613">
    <property type="entry name" value="EIID-AGA"/>
    <property type="match status" value="1"/>
</dbReference>
<dbReference type="GO" id="GO:0009401">
    <property type="term" value="P:phosphoenolpyruvate-dependent sugar phosphotransferase system"/>
    <property type="evidence" value="ECO:0007669"/>
    <property type="project" value="InterPro"/>
</dbReference>